<dbReference type="PROSITE" id="PS00455">
    <property type="entry name" value="AMP_BINDING"/>
    <property type="match status" value="1"/>
</dbReference>
<evidence type="ECO:0000259" key="4">
    <source>
        <dbReference type="Pfam" id="PF13193"/>
    </source>
</evidence>
<organism evidence="5 6">
    <name type="scientific">Mycobacterium colombiense</name>
    <dbReference type="NCBI Taxonomy" id="339268"/>
    <lineage>
        <taxon>Bacteria</taxon>
        <taxon>Bacillati</taxon>
        <taxon>Actinomycetota</taxon>
        <taxon>Actinomycetes</taxon>
        <taxon>Mycobacteriales</taxon>
        <taxon>Mycobacteriaceae</taxon>
        <taxon>Mycobacterium</taxon>
        <taxon>Mycobacterium avium complex (MAC)</taxon>
    </lineage>
</organism>
<keyword evidence="2" id="KW-0436">Ligase</keyword>
<dbReference type="Pfam" id="PF00501">
    <property type="entry name" value="AMP-binding"/>
    <property type="match status" value="1"/>
</dbReference>
<evidence type="ECO:0000259" key="3">
    <source>
        <dbReference type="Pfam" id="PF00501"/>
    </source>
</evidence>
<dbReference type="Gene3D" id="3.30.300.30">
    <property type="match status" value="1"/>
</dbReference>
<dbReference type="InterPro" id="IPR042099">
    <property type="entry name" value="ANL_N_sf"/>
</dbReference>
<dbReference type="Proteomes" id="UP000093861">
    <property type="component" value="Unassembled WGS sequence"/>
</dbReference>
<evidence type="ECO:0000313" key="6">
    <source>
        <dbReference type="Proteomes" id="UP000093861"/>
    </source>
</evidence>
<dbReference type="GO" id="GO:0031956">
    <property type="term" value="F:medium-chain fatty acid-CoA ligase activity"/>
    <property type="evidence" value="ECO:0007669"/>
    <property type="project" value="TreeGrafter"/>
</dbReference>
<dbReference type="Gene3D" id="3.40.50.12780">
    <property type="entry name" value="N-terminal domain of ligase-like"/>
    <property type="match status" value="1"/>
</dbReference>
<evidence type="ECO:0000256" key="2">
    <source>
        <dbReference type="ARBA" id="ARBA00022598"/>
    </source>
</evidence>
<dbReference type="SUPFAM" id="SSF56801">
    <property type="entry name" value="Acetyl-CoA synthetase-like"/>
    <property type="match status" value="1"/>
</dbReference>
<comment type="similarity">
    <text evidence="1">Belongs to the ATP-dependent AMP-binding enzyme family.</text>
</comment>
<evidence type="ECO:0000313" key="5">
    <source>
        <dbReference type="EMBL" id="OBH52702.1"/>
    </source>
</evidence>
<accession>A0A1A2RMD0</accession>
<dbReference type="RefSeq" id="WP_064954516.1">
    <property type="nucleotide sequence ID" value="NZ_LZJS01000167.1"/>
</dbReference>
<dbReference type="PANTHER" id="PTHR43201:SF5">
    <property type="entry name" value="MEDIUM-CHAIN ACYL-COA LIGASE ACSF2, MITOCHONDRIAL"/>
    <property type="match status" value="1"/>
</dbReference>
<reference evidence="5 6" key="1">
    <citation type="submission" date="2016-06" db="EMBL/GenBank/DDBJ databases">
        <authorList>
            <person name="Kjaerup R.B."/>
            <person name="Dalgaard T.S."/>
            <person name="Juul-Madsen H.R."/>
        </authorList>
    </citation>
    <scope>NUCLEOTIDE SEQUENCE [LARGE SCALE GENOMIC DNA]</scope>
    <source>
        <strain evidence="5 6">E2464</strain>
    </source>
</reference>
<dbReference type="EMBL" id="LZJS01000167">
    <property type="protein sequence ID" value="OBH52702.1"/>
    <property type="molecule type" value="Genomic_DNA"/>
</dbReference>
<dbReference type="InterPro" id="IPR045851">
    <property type="entry name" value="AMP-bd_C_sf"/>
</dbReference>
<gene>
    <name evidence="5" type="ORF">A5685_14690</name>
</gene>
<dbReference type="AlphaFoldDB" id="A0A1A2RMD0"/>
<feature type="domain" description="AMP-binding enzyme C-terminal" evidence="4">
    <location>
        <begin position="420"/>
        <end position="497"/>
    </location>
</feature>
<dbReference type="InterPro" id="IPR020845">
    <property type="entry name" value="AMP-binding_CS"/>
</dbReference>
<name>A0A1A2RMD0_9MYCO</name>
<protein>
    <submittedName>
        <fullName evidence="5">AMP-dependent synthetase</fullName>
    </submittedName>
</protein>
<dbReference type="InterPro" id="IPR000873">
    <property type="entry name" value="AMP-dep_synth/lig_dom"/>
</dbReference>
<feature type="domain" description="AMP-dependent synthetase/ligase" evidence="3">
    <location>
        <begin position="49"/>
        <end position="369"/>
    </location>
</feature>
<evidence type="ECO:0000256" key="1">
    <source>
        <dbReference type="ARBA" id="ARBA00006432"/>
    </source>
</evidence>
<dbReference type="InterPro" id="IPR025110">
    <property type="entry name" value="AMP-bd_C"/>
</dbReference>
<dbReference type="GO" id="GO:0006631">
    <property type="term" value="P:fatty acid metabolic process"/>
    <property type="evidence" value="ECO:0007669"/>
    <property type="project" value="TreeGrafter"/>
</dbReference>
<comment type="caution">
    <text evidence="5">The sequence shown here is derived from an EMBL/GenBank/DDBJ whole genome shotgun (WGS) entry which is preliminary data.</text>
</comment>
<dbReference type="Pfam" id="PF13193">
    <property type="entry name" value="AMP-binding_C"/>
    <property type="match status" value="1"/>
</dbReference>
<proteinExistence type="inferred from homology"/>
<dbReference type="PANTHER" id="PTHR43201">
    <property type="entry name" value="ACYL-COA SYNTHETASE"/>
    <property type="match status" value="1"/>
</dbReference>
<sequence>MRAIPASLSQWYRNEGWWGDDTLGQFLAALIAHNGNAGFRVYSQVRPYTGTIADVDLIARRLAAGLQRRGVRPGDVVAFQLPNWMEAAAVFWASAYLGAVVVPIVHFYGPRELRHILADCNARVFVTAEQFGRMQYDPEVSVHIPVVGVVGSDFQDLLDEQPLAGEISTDAAAPALIAYTSGTTSAPKGVIHSHQTITCEARQLAARQPPDVNRQLTAAPVGHFIGMLGAFLLPLIQRCPVSLIDVWDPGRVLALMTSDGLHVGGGAPYFVTSLLEHPDFTAEHLGHMRYAGLGGSSVPATVTRTLADMGVTVFRAYGSTEHPSVTASHYEAPEDKRLFTDGTPMPGVEVHIAEDGEILTRGPDLCLGYTDRSLTEKVFDEDGWYHTGDIGVVDRDGYLSITDRKSDIIIRGGENISAAEVEEVLSTLPGVAEAVVVAVPDSRFGERAAAVLRMLPTAPALDLHTVREHCQRNGLARQKWPEHLLSVTDYPRTASGKVQKYQVRRIAAETLSQPVLP</sequence>